<evidence type="ECO:0000256" key="9">
    <source>
        <dbReference type="ARBA" id="ARBA00034808"/>
    </source>
</evidence>
<evidence type="ECO:0000256" key="5">
    <source>
        <dbReference type="ARBA" id="ARBA00022840"/>
    </source>
</evidence>
<evidence type="ECO:0000259" key="13">
    <source>
        <dbReference type="PROSITE" id="PS51198"/>
    </source>
</evidence>
<dbReference type="EMBL" id="CZBP01000036">
    <property type="protein sequence ID" value="CUQ36513.1"/>
    <property type="molecule type" value="Genomic_DNA"/>
</dbReference>
<evidence type="ECO:0000256" key="3">
    <source>
        <dbReference type="ARBA" id="ARBA00022801"/>
    </source>
</evidence>
<dbReference type="Proteomes" id="UP000095762">
    <property type="component" value="Unassembled WGS sequence"/>
</dbReference>
<keyword evidence="7" id="KW-0413">Isomerase</keyword>
<protein>
    <recommendedName>
        <fullName evidence="9">DNA 3'-5' helicase</fullName>
        <ecNumber evidence="9">5.6.2.4</ecNumber>
    </recommendedName>
</protein>
<dbReference type="PANTHER" id="PTHR11070">
    <property type="entry name" value="UVRD / RECB / PCRA DNA HELICASE FAMILY MEMBER"/>
    <property type="match status" value="1"/>
</dbReference>
<comment type="catalytic activity">
    <reaction evidence="10">
        <text>ATP + H2O = ADP + phosphate + H(+)</text>
        <dbReference type="Rhea" id="RHEA:13065"/>
        <dbReference type="ChEBI" id="CHEBI:15377"/>
        <dbReference type="ChEBI" id="CHEBI:15378"/>
        <dbReference type="ChEBI" id="CHEBI:30616"/>
        <dbReference type="ChEBI" id="CHEBI:43474"/>
        <dbReference type="ChEBI" id="CHEBI:456216"/>
        <dbReference type="EC" id="5.6.2.4"/>
    </reaction>
</comment>
<dbReference type="GO" id="GO:0000725">
    <property type="term" value="P:recombinational repair"/>
    <property type="evidence" value="ECO:0007669"/>
    <property type="project" value="TreeGrafter"/>
</dbReference>
<dbReference type="GO" id="GO:0043138">
    <property type="term" value="F:3'-5' DNA helicase activity"/>
    <property type="evidence" value="ECO:0007669"/>
    <property type="project" value="UniProtKB-EC"/>
</dbReference>
<dbReference type="CDD" id="cd17932">
    <property type="entry name" value="DEXQc_UvrD"/>
    <property type="match status" value="1"/>
</dbReference>
<dbReference type="InterPro" id="IPR014017">
    <property type="entry name" value="DNA_helicase_UvrD-like_C"/>
</dbReference>
<comment type="catalytic activity">
    <reaction evidence="8">
        <text>Couples ATP hydrolysis with the unwinding of duplex DNA by translocating in the 3'-5' direction.</text>
        <dbReference type="EC" id="5.6.2.4"/>
    </reaction>
</comment>
<sequence length="968" mass="110689">MKIKKRSGEFRGKNWCAAAREWDELKLESPKNTFYDNAIIVKEIIKGFFQGKYEISDFSDLVSQGVEDDYVTEKTGELRRHQLVRCLERYCKCEFRHPYIPSEQKELEIGDYLVSVKPDAIFDDGCSLEVVLYRAGKPTITQNGKKRDGSAAKCLELYFLLQYGRSLLKDGETKTVKASYYFLRKSTDRSSMTNAYWDPVYFGETGGNVVSIEDLYTGGKNTVTGLDAEYLKLLEEYTVGQECTEEDCEKCQWNASCHYVELPKRYELKTGSGKKGKIIPTDAQQKVIDFRRGVCRVNATAGSGKTECMTERGARMFEEGIKPSEVLFITFTDAGANEMKARIAKKCETRGLHVSGDDIQAMTFNTFAYRIVKDNFEDCGFTTKPMVVDDIRNSVIITQLLDENPVAGLDYLNYDVNSPNCLGALACAKKTFETIKETQDYDLDLLKDAASEKGFYRFVGSTGLSALLSLYEDYDKRLKEDNLLQFADQEPLMLGFLDRHPDYLDELGYRHIIVDEFQDSNDTQLEIIRRLISTKCFESLMVVGDDSQSIYGFRNTTPENILHFFEKIGKVGEDLYLTENRRSTPEILELANKINALNKDRVDKDMIPVRESGKKPVVRGFHDKKTEYRYISERIKDLIDSGYQPEDIAFIAFKKTELVALGAELTQAGIPWVMMSPLPYMENANVKAALSLAEAFYQPESDLLYFNYLVARYHGDIFHKKSMTELRLEVDEMKKTFMSIDQLEIPYQRVLFHKFLDALKEEDEIYQAFLDLVYANEDLQSELEYIRNFSIYGKNAGKKMEQKYQGVVLTTAHSSKGLEWKAVFNSISGYDSASLHTSGPKHQKKVEEARRLLFVSMTRARDLLYITGQYVAYGPKDDRTYNQFLREVFEAEDIPYCPVDPNEGLKAQERKKRAAARRSSREAGSHKTGSHEMTDAQKAEYNRQVKGASQLSIFDALNSYLKNQAAHD</sequence>
<dbReference type="PANTHER" id="PTHR11070:SF2">
    <property type="entry name" value="ATP-DEPENDENT DNA HELICASE SRS2"/>
    <property type="match status" value="1"/>
</dbReference>
<evidence type="ECO:0000313" key="15">
    <source>
        <dbReference type="EMBL" id="CUQ36513.1"/>
    </source>
</evidence>
<dbReference type="Gene3D" id="1.10.486.10">
    <property type="entry name" value="PCRA, domain 4"/>
    <property type="match status" value="2"/>
</dbReference>
<evidence type="ECO:0000256" key="6">
    <source>
        <dbReference type="ARBA" id="ARBA00023125"/>
    </source>
</evidence>
<dbReference type="Gene3D" id="3.40.50.300">
    <property type="entry name" value="P-loop containing nucleotide triphosphate hydrolases"/>
    <property type="match status" value="3"/>
</dbReference>
<feature type="binding site" evidence="11">
    <location>
        <begin position="299"/>
        <end position="306"/>
    </location>
    <ligand>
        <name>ATP</name>
        <dbReference type="ChEBI" id="CHEBI:30616"/>
    </ligand>
</feature>
<dbReference type="EC" id="5.6.2.4" evidence="9"/>
<dbReference type="GO" id="GO:0016887">
    <property type="term" value="F:ATP hydrolysis activity"/>
    <property type="evidence" value="ECO:0007669"/>
    <property type="project" value="RHEA"/>
</dbReference>
<gene>
    <name evidence="15" type="primary">yjcD_3</name>
    <name evidence="15" type="ORF">ERS852569_03406</name>
</gene>
<keyword evidence="2 11" id="KW-0547">Nucleotide-binding</keyword>
<evidence type="ECO:0000313" key="16">
    <source>
        <dbReference type="Proteomes" id="UP000095762"/>
    </source>
</evidence>
<feature type="domain" description="UvrD-like helicase C-terminal" evidence="14">
    <location>
        <begin position="585"/>
        <end position="817"/>
    </location>
</feature>
<keyword evidence="4 11" id="KW-0347">Helicase</keyword>
<dbReference type="AlphaFoldDB" id="A0A174VNY1"/>
<keyword evidence="6" id="KW-0238">DNA-binding</keyword>
<feature type="compositionally biased region" description="Basic residues" evidence="12">
    <location>
        <begin position="909"/>
        <end position="918"/>
    </location>
</feature>
<dbReference type="InterPro" id="IPR027417">
    <property type="entry name" value="P-loop_NTPase"/>
</dbReference>
<evidence type="ECO:0000256" key="4">
    <source>
        <dbReference type="ARBA" id="ARBA00022806"/>
    </source>
</evidence>
<accession>A0A174VNY1</accession>
<dbReference type="GO" id="GO:0003677">
    <property type="term" value="F:DNA binding"/>
    <property type="evidence" value="ECO:0007669"/>
    <property type="project" value="UniProtKB-KW"/>
</dbReference>
<dbReference type="Pfam" id="PF00580">
    <property type="entry name" value="UvrD-helicase"/>
    <property type="match status" value="1"/>
</dbReference>
<organism evidence="15 16">
    <name type="scientific">Blautia obeum</name>
    <dbReference type="NCBI Taxonomy" id="40520"/>
    <lineage>
        <taxon>Bacteria</taxon>
        <taxon>Bacillati</taxon>
        <taxon>Bacillota</taxon>
        <taxon>Clostridia</taxon>
        <taxon>Lachnospirales</taxon>
        <taxon>Lachnospiraceae</taxon>
        <taxon>Blautia</taxon>
    </lineage>
</organism>
<evidence type="ECO:0000256" key="7">
    <source>
        <dbReference type="ARBA" id="ARBA00023235"/>
    </source>
</evidence>
<comment type="similarity">
    <text evidence="1">Belongs to the helicase family. UvrD subfamily.</text>
</comment>
<dbReference type="PROSITE" id="PS51217">
    <property type="entry name" value="UVRD_HELICASE_CTER"/>
    <property type="match status" value="1"/>
</dbReference>
<feature type="compositionally biased region" description="Basic and acidic residues" evidence="12">
    <location>
        <begin position="919"/>
        <end position="943"/>
    </location>
</feature>
<name>A0A174VNY1_9FIRM</name>
<dbReference type="InterPro" id="IPR014016">
    <property type="entry name" value="UvrD-like_ATP-bd"/>
</dbReference>
<feature type="region of interest" description="Disordered" evidence="12">
    <location>
        <begin position="900"/>
        <end position="943"/>
    </location>
</feature>
<dbReference type="InterPro" id="IPR013986">
    <property type="entry name" value="DExx_box_DNA_helicase_dom_sf"/>
</dbReference>
<dbReference type="InterPro" id="IPR000212">
    <property type="entry name" value="DNA_helicase_UvrD/REP"/>
</dbReference>
<evidence type="ECO:0000256" key="11">
    <source>
        <dbReference type="PROSITE-ProRule" id="PRU00560"/>
    </source>
</evidence>
<reference evidence="15 16" key="1">
    <citation type="submission" date="2015-09" db="EMBL/GenBank/DDBJ databases">
        <authorList>
            <consortium name="Pathogen Informatics"/>
        </authorList>
    </citation>
    <scope>NUCLEOTIDE SEQUENCE [LARGE SCALE GENOMIC DNA]</scope>
    <source>
        <strain evidence="15 16">2789STDY5834957</strain>
    </source>
</reference>
<dbReference type="SUPFAM" id="SSF52540">
    <property type="entry name" value="P-loop containing nucleoside triphosphate hydrolases"/>
    <property type="match status" value="1"/>
</dbReference>
<dbReference type="Pfam" id="PF13361">
    <property type="entry name" value="UvrD_C"/>
    <property type="match status" value="2"/>
</dbReference>
<evidence type="ECO:0000256" key="1">
    <source>
        <dbReference type="ARBA" id="ARBA00009922"/>
    </source>
</evidence>
<evidence type="ECO:0000256" key="2">
    <source>
        <dbReference type="ARBA" id="ARBA00022741"/>
    </source>
</evidence>
<evidence type="ECO:0000256" key="8">
    <source>
        <dbReference type="ARBA" id="ARBA00034617"/>
    </source>
</evidence>
<evidence type="ECO:0000256" key="10">
    <source>
        <dbReference type="ARBA" id="ARBA00048988"/>
    </source>
</evidence>
<keyword evidence="3 11" id="KW-0378">Hydrolase</keyword>
<dbReference type="RefSeq" id="WP_055060484.1">
    <property type="nucleotide sequence ID" value="NZ_CZBP01000036.1"/>
</dbReference>
<dbReference type="GO" id="GO:0005524">
    <property type="term" value="F:ATP binding"/>
    <property type="evidence" value="ECO:0007669"/>
    <property type="project" value="UniProtKB-UniRule"/>
</dbReference>
<feature type="domain" description="UvrD-like helicase ATP-binding" evidence="13">
    <location>
        <begin position="278"/>
        <end position="584"/>
    </location>
</feature>
<dbReference type="PROSITE" id="PS51198">
    <property type="entry name" value="UVRD_HELICASE_ATP_BIND"/>
    <property type="match status" value="1"/>
</dbReference>
<keyword evidence="5 11" id="KW-0067">ATP-binding</keyword>
<evidence type="ECO:0000259" key="14">
    <source>
        <dbReference type="PROSITE" id="PS51217"/>
    </source>
</evidence>
<proteinExistence type="inferred from homology"/>
<dbReference type="Gene3D" id="1.10.10.160">
    <property type="match status" value="1"/>
</dbReference>
<evidence type="ECO:0000256" key="12">
    <source>
        <dbReference type="SAM" id="MobiDB-lite"/>
    </source>
</evidence>